<evidence type="ECO:0000313" key="2">
    <source>
        <dbReference type="EMBL" id="GAL35789.1"/>
    </source>
</evidence>
<dbReference type="Pfam" id="PF01418">
    <property type="entry name" value="HTH_6"/>
    <property type="match status" value="1"/>
</dbReference>
<organism evidence="2 3">
    <name type="scientific">Vibrio maritimus</name>
    <dbReference type="NCBI Taxonomy" id="990268"/>
    <lineage>
        <taxon>Bacteria</taxon>
        <taxon>Pseudomonadati</taxon>
        <taxon>Pseudomonadota</taxon>
        <taxon>Gammaproteobacteria</taxon>
        <taxon>Vibrionales</taxon>
        <taxon>Vibrionaceae</taxon>
        <taxon>Vibrio</taxon>
    </lineage>
</organism>
<dbReference type="SUPFAM" id="SSF46689">
    <property type="entry name" value="Homeodomain-like"/>
    <property type="match status" value="1"/>
</dbReference>
<feature type="domain" description="HTH rpiR-type" evidence="1">
    <location>
        <begin position="1"/>
        <end position="63"/>
    </location>
</feature>
<name>A0A090TAK3_9VIBR</name>
<accession>A0A090TAK3</accession>
<evidence type="ECO:0000313" key="3">
    <source>
        <dbReference type="Proteomes" id="UP000029224"/>
    </source>
</evidence>
<proteinExistence type="predicted"/>
<dbReference type="GO" id="GO:0097367">
    <property type="term" value="F:carbohydrate derivative binding"/>
    <property type="evidence" value="ECO:0007669"/>
    <property type="project" value="InterPro"/>
</dbReference>
<keyword evidence="3" id="KW-1185">Reference proteome</keyword>
<protein>
    <submittedName>
        <fullName evidence="2">Sialic acid utilization regulator RpiR family</fullName>
    </submittedName>
</protein>
<dbReference type="PROSITE" id="PS51071">
    <property type="entry name" value="HTH_RPIR"/>
    <property type="match status" value="1"/>
</dbReference>
<dbReference type="InterPro" id="IPR047640">
    <property type="entry name" value="RpiR-like"/>
</dbReference>
<dbReference type="GO" id="GO:0003677">
    <property type="term" value="F:DNA binding"/>
    <property type="evidence" value="ECO:0007669"/>
    <property type="project" value="InterPro"/>
</dbReference>
<dbReference type="Proteomes" id="UP000029224">
    <property type="component" value="Unassembled WGS sequence"/>
</dbReference>
<comment type="caution">
    <text evidence="2">The sequence shown here is derived from an EMBL/GenBank/DDBJ whole genome shotgun (WGS) entry which is preliminary data.</text>
</comment>
<dbReference type="GO" id="GO:0003700">
    <property type="term" value="F:DNA-binding transcription factor activity"/>
    <property type="evidence" value="ECO:0007669"/>
    <property type="project" value="InterPro"/>
</dbReference>
<dbReference type="EMBL" id="BBMT01000008">
    <property type="protein sequence ID" value="GAL35789.1"/>
    <property type="molecule type" value="Genomic_DNA"/>
</dbReference>
<gene>
    <name evidence="2" type="ORF">JCM19240_4724</name>
</gene>
<reference evidence="2 3" key="2">
    <citation type="submission" date="2014-09" db="EMBL/GenBank/DDBJ databases">
        <authorList>
            <consortium name="NBRP consortium"/>
            <person name="Sawabe T."/>
            <person name="Meirelles P."/>
            <person name="Nakanishi M."/>
            <person name="Sayaka M."/>
            <person name="Hattori M."/>
            <person name="Ohkuma M."/>
        </authorList>
    </citation>
    <scope>NUCLEOTIDE SEQUENCE [LARGE SCALE GENOMIC DNA]</scope>
    <source>
        <strain evidence="2 3">JCM 19240</strain>
    </source>
</reference>
<sequence length="63" mass="7285">MEPLSKKLRQVADYILDNAQDVQFQTITDLARNTQTSEATVVRLCRDMGYKAIPIFVWRLLSI</sequence>
<dbReference type="InterPro" id="IPR009057">
    <property type="entry name" value="Homeodomain-like_sf"/>
</dbReference>
<dbReference type="AlphaFoldDB" id="A0A090TAK3"/>
<dbReference type="PANTHER" id="PTHR30514:SF1">
    <property type="entry name" value="HTH-TYPE TRANSCRIPTIONAL REGULATOR HEXR-RELATED"/>
    <property type="match status" value="1"/>
</dbReference>
<dbReference type="InterPro" id="IPR036388">
    <property type="entry name" value="WH-like_DNA-bd_sf"/>
</dbReference>
<dbReference type="InterPro" id="IPR000281">
    <property type="entry name" value="HTH_RpiR"/>
</dbReference>
<dbReference type="PANTHER" id="PTHR30514">
    <property type="entry name" value="GLUCOKINASE"/>
    <property type="match status" value="1"/>
</dbReference>
<reference evidence="2 3" key="1">
    <citation type="submission" date="2014-09" db="EMBL/GenBank/DDBJ databases">
        <title>Vibrio maritimus JCM 19240. (C210) whole genome shotgun sequence.</title>
        <authorList>
            <person name="Sawabe T."/>
            <person name="Meirelles P."/>
            <person name="Nakanishi M."/>
            <person name="Sayaka M."/>
            <person name="Hattori M."/>
            <person name="Ohkuma M."/>
        </authorList>
    </citation>
    <scope>NUCLEOTIDE SEQUENCE [LARGE SCALE GENOMIC DNA]</scope>
    <source>
        <strain evidence="2 3">JCM 19240</strain>
    </source>
</reference>
<evidence type="ECO:0000259" key="1">
    <source>
        <dbReference type="PROSITE" id="PS51071"/>
    </source>
</evidence>
<dbReference type="Gene3D" id="1.10.10.10">
    <property type="entry name" value="Winged helix-like DNA-binding domain superfamily/Winged helix DNA-binding domain"/>
    <property type="match status" value="1"/>
</dbReference>